<feature type="compositionally biased region" description="Acidic residues" evidence="1">
    <location>
        <begin position="390"/>
        <end position="419"/>
    </location>
</feature>
<feature type="compositionally biased region" description="Basic and acidic residues" evidence="1">
    <location>
        <begin position="371"/>
        <end position="389"/>
    </location>
</feature>
<dbReference type="EMBL" id="ML994649">
    <property type="protein sequence ID" value="KAF2182210.1"/>
    <property type="molecule type" value="Genomic_DNA"/>
</dbReference>
<dbReference type="GO" id="GO:0032968">
    <property type="term" value="P:positive regulation of transcription elongation by RNA polymerase II"/>
    <property type="evidence" value="ECO:0007669"/>
    <property type="project" value="TreeGrafter"/>
</dbReference>
<dbReference type="Proteomes" id="UP000800200">
    <property type="component" value="Unassembled WGS sequence"/>
</dbReference>
<dbReference type="Pfam" id="PF04004">
    <property type="entry name" value="Leo1"/>
    <property type="match status" value="1"/>
</dbReference>
<accession>A0A6A6DW52</accession>
<feature type="region of interest" description="Disordered" evidence="1">
    <location>
        <begin position="309"/>
        <end position="463"/>
    </location>
</feature>
<evidence type="ECO:0000313" key="2">
    <source>
        <dbReference type="EMBL" id="KAF2182210.1"/>
    </source>
</evidence>
<protein>
    <recommendedName>
        <fullName evidence="4">Leo1-domain-containing protein</fullName>
    </recommendedName>
</protein>
<feature type="region of interest" description="Disordered" evidence="1">
    <location>
        <begin position="203"/>
        <end position="224"/>
    </location>
</feature>
<dbReference type="AlphaFoldDB" id="A0A6A6DW52"/>
<dbReference type="OrthoDB" id="20844at2759"/>
<name>A0A6A6DW52_9PEZI</name>
<dbReference type="PANTHER" id="PTHR23146:SF0">
    <property type="entry name" value="RNA POLYMERASE-ASSOCIATED PROTEIN LEO1"/>
    <property type="match status" value="1"/>
</dbReference>
<evidence type="ECO:0000256" key="1">
    <source>
        <dbReference type="SAM" id="MobiDB-lite"/>
    </source>
</evidence>
<sequence>MSSEEDFTGRVDSDEEEAPRNTVEENGVDDEDEDDLFGDGGDGGEDEDEQPAKLRKLDDEDLDSGDDESRTDRVPNDGTQDVEEEQQTFSFMDADIARHPVPEPSDGELYLFKVPRFLEIEPTAWNHKNFQPPTTDHHSKGAPSEHFSAYNTAMTTVRWRRSPSNPSQLQSNARILRWSDGSLTLQFASDPLSQYEINSNMLAPPQINPKKPTPTSIPHKSKGGPEYKESWTYLVAPYEEANVMRVTNKLTTSLSVMPSATSKDGAIEQLQNALAAAASRGRDEGDPAIAFINVTEDPELLRAREEATFKEKQRQARAKEKHEMRERERVNRTLGRSGIRSSGYGLSVGGLEDEEGGRRGGARKPKPKTGLRRDWSDDEDYGIRGRTREDEYDEEDDFIAASDEEPEIVEDDEDDDDGIIEPLRGGRETQSPKRNRGGDDEDEEVVVSRAKRRRVVEEDDEDE</sequence>
<organism evidence="2 3">
    <name type="scientific">Zopfia rhizophila CBS 207.26</name>
    <dbReference type="NCBI Taxonomy" id="1314779"/>
    <lineage>
        <taxon>Eukaryota</taxon>
        <taxon>Fungi</taxon>
        <taxon>Dikarya</taxon>
        <taxon>Ascomycota</taxon>
        <taxon>Pezizomycotina</taxon>
        <taxon>Dothideomycetes</taxon>
        <taxon>Dothideomycetes incertae sedis</taxon>
        <taxon>Zopfiaceae</taxon>
        <taxon>Zopfia</taxon>
    </lineage>
</organism>
<feature type="compositionally biased region" description="Acidic residues" evidence="1">
    <location>
        <begin position="26"/>
        <end position="49"/>
    </location>
</feature>
<proteinExistence type="predicted"/>
<keyword evidence="3" id="KW-1185">Reference proteome</keyword>
<feature type="compositionally biased region" description="Basic and acidic residues" evidence="1">
    <location>
        <begin position="309"/>
        <end position="331"/>
    </location>
</feature>
<evidence type="ECO:0008006" key="4">
    <source>
        <dbReference type="Google" id="ProtNLM"/>
    </source>
</evidence>
<dbReference type="GO" id="GO:1990269">
    <property type="term" value="F:RNA polymerase II C-terminal domain phosphoserine binding"/>
    <property type="evidence" value="ECO:0007669"/>
    <property type="project" value="TreeGrafter"/>
</dbReference>
<feature type="compositionally biased region" description="Basic and acidic residues" evidence="1">
    <location>
        <begin position="7"/>
        <end position="23"/>
    </location>
</feature>
<gene>
    <name evidence="2" type="ORF">K469DRAFT_586795</name>
</gene>
<dbReference type="GO" id="GO:0006368">
    <property type="term" value="P:transcription elongation by RNA polymerase II"/>
    <property type="evidence" value="ECO:0007669"/>
    <property type="project" value="InterPro"/>
</dbReference>
<dbReference type="PANTHER" id="PTHR23146">
    <property type="entry name" value="LEO1 PROTEIN"/>
    <property type="match status" value="1"/>
</dbReference>
<evidence type="ECO:0000313" key="3">
    <source>
        <dbReference type="Proteomes" id="UP000800200"/>
    </source>
</evidence>
<reference evidence="2" key="1">
    <citation type="journal article" date="2020" name="Stud. Mycol.">
        <title>101 Dothideomycetes genomes: a test case for predicting lifestyles and emergence of pathogens.</title>
        <authorList>
            <person name="Haridas S."/>
            <person name="Albert R."/>
            <person name="Binder M."/>
            <person name="Bloem J."/>
            <person name="Labutti K."/>
            <person name="Salamov A."/>
            <person name="Andreopoulos B."/>
            <person name="Baker S."/>
            <person name="Barry K."/>
            <person name="Bills G."/>
            <person name="Bluhm B."/>
            <person name="Cannon C."/>
            <person name="Castanera R."/>
            <person name="Culley D."/>
            <person name="Daum C."/>
            <person name="Ezra D."/>
            <person name="Gonzalez J."/>
            <person name="Henrissat B."/>
            <person name="Kuo A."/>
            <person name="Liang C."/>
            <person name="Lipzen A."/>
            <person name="Lutzoni F."/>
            <person name="Magnuson J."/>
            <person name="Mondo S."/>
            <person name="Nolan M."/>
            <person name="Ohm R."/>
            <person name="Pangilinan J."/>
            <person name="Park H.-J."/>
            <person name="Ramirez L."/>
            <person name="Alfaro M."/>
            <person name="Sun H."/>
            <person name="Tritt A."/>
            <person name="Yoshinaga Y."/>
            <person name="Zwiers L.-H."/>
            <person name="Turgeon B."/>
            <person name="Goodwin S."/>
            <person name="Spatafora J."/>
            <person name="Crous P."/>
            <person name="Grigoriev I."/>
        </authorList>
    </citation>
    <scope>NUCLEOTIDE SEQUENCE</scope>
    <source>
        <strain evidence="2">CBS 207.26</strain>
    </source>
</reference>
<dbReference type="GO" id="GO:0016593">
    <property type="term" value="C:Cdc73/Paf1 complex"/>
    <property type="evidence" value="ECO:0007669"/>
    <property type="project" value="InterPro"/>
</dbReference>
<feature type="compositionally biased region" description="Basic residues" evidence="1">
    <location>
        <begin position="360"/>
        <end position="370"/>
    </location>
</feature>
<feature type="region of interest" description="Disordered" evidence="1">
    <location>
        <begin position="1"/>
        <end position="92"/>
    </location>
</feature>
<dbReference type="InterPro" id="IPR007149">
    <property type="entry name" value="Leo1"/>
</dbReference>